<reference evidence="7" key="1">
    <citation type="journal article" date="2024" name="Gigascience">
        <title>Chromosome-level genome of the poultry shaft louse Menopon gallinae provides insight into the host-switching and adaptive evolution of parasitic lice.</title>
        <authorList>
            <person name="Xu Y."/>
            <person name="Ma L."/>
            <person name="Liu S."/>
            <person name="Liang Y."/>
            <person name="Liu Q."/>
            <person name="He Z."/>
            <person name="Tian L."/>
            <person name="Duan Y."/>
            <person name="Cai W."/>
            <person name="Li H."/>
            <person name="Song F."/>
        </authorList>
    </citation>
    <scope>NUCLEOTIDE SEQUENCE</scope>
    <source>
        <strain evidence="7">Cailab_2023a</strain>
    </source>
</reference>
<accession>A0AAW2HF06</accession>
<dbReference type="Gene3D" id="3.40.50.1000">
    <property type="entry name" value="HAD superfamily/HAD-like"/>
    <property type="match status" value="1"/>
</dbReference>
<dbReference type="NCBIfam" id="TIGR02251">
    <property type="entry name" value="HIF-SF_euk"/>
    <property type="match status" value="1"/>
</dbReference>
<evidence type="ECO:0000259" key="6">
    <source>
        <dbReference type="PROSITE" id="PS50969"/>
    </source>
</evidence>
<dbReference type="GO" id="GO:0005634">
    <property type="term" value="C:nucleus"/>
    <property type="evidence" value="ECO:0007669"/>
    <property type="project" value="UniProtKB-ARBA"/>
</dbReference>
<comment type="caution">
    <text evidence="7">The sequence shown here is derived from an EMBL/GenBank/DDBJ whole genome shotgun (WGS) entry which is preliminary data.</text>
</comment>
<feature type="domain" description="FCP1 homology" evidence="6">
    <location>
        <begin position="615"/>
        <end position="774"/>
    </location>
</feature>
<dbReference type="SUPFAM" id="SSF56784">
    <property type="entry name" value="HAD-like"/>
    <property type="match status" value="1"/>
</dbReference>
<dbReference type="GO" id="GO:0004721">
    <property type="term" value="F:phosphoprotein phosphatase activity"/>
    <property type="evidence" value="ECO:0007669"/>
    <property type="project" value="UniProtKB-KW"/>
</dbReference>
<sequence>MWLRSEVSEKRCKRITARVLVQPGGITSKQLQLNVRNDIRNIRNSDCEDGVSCTQHKRHVRSKNNAAESNVNSETRSEPSKRYRSPRRRNYNSGRGLQSVRKAYESPDTGGTCSKTQSILERINCGRTRGIGSIKCKQNIVRSRKLNGIDVNNQRGRLLCRATKWHRRNPKFLKEPYSENGNIFHKKRTCYEKLPNRRRKCNGINEEIYQSKQEKVVHKKVNRGLVKNIQRRTFCDDASKTNKTASQRKKVSKGGKKCNMNSCDKKSVVKRMKSVNCKDEPDRLDVSSSSYINKNSSNIVVLSQYINPALKLNSSINSKSNNETTETVNNVDPVLDVKDDSPSGVVPCEDLNIDALPNEPGLENEKTEEFGWFPINNQKDKDGEVPADITLDDVLGGSINNIDHQEIGGSVSILPQTDENLMSLVPKGSEEKDIPELLMNCSRGGDLCDQKFGDLDTEHTFDLVTEIKEDSVPVDENGASSLIDANFETSEDIEKIYELARESGKNYTLAKELEKHYLMECCIEENYDMVKDKDKNQEAANVDMEIDNVNYEINDEEVDMNYLTRCDNGIMSSVEEQQCVPMEEDEWDPYLFIKHLPPLTNEMRARCPALPLKTRSSPDFSLVLDLDETLVHCSLQELQDASFSFPVLFQDCAYTVFVRTRPYFKEFLERVSSLFEVILFTASKRVYADKLMNLLDPKKRWIKYRLFREHCVCVNGNYIKDLTILGRDLSKTIIIDNSPQAFGYQLENGIPIESWFVDRNDNELMKLIPFLEDLVKMKEDVRPHIRERFRLFSFLPPD</sequence>
<keyword evidence="2" id="KW-0904">Protein phosphatase</keyword>
<organism evidence="7">
    <name type="scientific">Menopon gallinae</name>
    <name type="common">poultry shaft louse</name>
    <dbReference type="NCBI Taxonomy" id="328185"/>
    <lineage>
        <taxon>Eukaryota</taxon>
        <taxon>Metazoa</taxon>
        <taxon>Ecdysozoa</taxon>
        <taxon>Arthropoda</taxon>
        <taxon>Hexapoda</taxon>
        <taxon>Insecta</taxon>
        <taxon>Pterygota</taxon>
        <taxon>Neoptera</taxon>
        <taxon>Paraneoptera</taxon>
        <taxon>Psocodea</taxon>
        <taxon>Troctomorpha</taxon>
        <taxon>Phthiraptera</taxon>
        <taxon>Amblycera</taxon>
        <taxon>Menoponidae</taxon>
        <taxon>Menopon</taxon>
    </lineage>
</organism>
<name>A0AAW2HF06_9NEOP</name>
<dbReference type="InterPro" id="IPR023214">
    <property type="entry name" value="HAD_sf"/>
</dbReference>
<gene>
    <name evidence="7" type="ORF">PYX00_010326</name>
</gene>
<evidence type="ECO:0000313" key="7">
    <source>
        <dbReference type="EMBL" id="KAL0268352.1"/>
    </source>
</evidence>
<evidence type="ECO:0000256" key="2">
    <source>
        <dbReference type="ARBA" id="ARBA00022912"/>
    </source>
</evidence>
<evidence type="ECO:0000256" key="3">
    <source>
        <dbReference type="ARBA" id="ARBA00037324"/>
    </source>
</evidence>
<dbReference type="Pfam" id="PF03031">
    <property type="entry name" value="NIF"/>
    <property type="match status" value="1"/>
</dbReference>
<dbReference type="InterPro" id="IPR011948">
    <property type="entry name" value="Dullard_phosphatase"/>
</dbReference>
<proteinExistence type="inferred from homology"/>
<dbReference type="FunFam" id="3.40.50.1000:FF:000015">
    <property type="entry name" value="CTD small phosphatase-like protein 2"/>
    <property type="match status" value="1"/>
</dbReference>
<dbReference type="AlphaFoldDB" id="A0AAW2HF06"/>
<dbReference type="PANTHER" id="PTHR12210">
    <property type="entry name" value="DULLARD PROTEIN PHOSPHATASE"/>
    <property type="match status" value="1"/>
</dbReference>
<comment type="function">
    <text evidence="3">Probable phosphatase.</text>
</comment>
<dbReference type="InterPro" id="IPR036412">
    <property type="entry name" value="HAD-like_sf"/>
</dbReference>
<keyword evidence="1" id="KW-0378">Hydrolase</keyword>
<dbReference type="EMBL" id="JARGDH010000005">
    <property type="protein sequence ID" value="KAL0268352.1"/>
    <property type="molecule type" value="Genomic_DNA"/>
</dbReference>
<evidence type="ECO:0000256" key="1">
    <source>
        <dbReference type="ARBA" id="ARBA00022801"/>
    </source>
</evidence>
<feature type="compositionally biased region" description="Polar residues" evidence="5">
    <location>
        <begin position="63"/>
        <end position="74"/>
    </location>
</feature>
<dbReference type="PROSITE" id="PS50969">
    <property type="entry name" value="FCP1"/>
    <property type="match status" value="1"/>
</dbReference>
<evidence type="ECO:0000256" key="4">
    <source>
        <dbReference type="ARBA" id="ARBA00038355"/>
    </source>
</evidence>
<dbReference type="CDD" id="cd07521">
    <property type="entry name" value="HAD_FCP1-like"/>
    <property type="match status" value="1"/>
</dbReference>
<feature type="region of interest" description="Disordered" evidence="5">
    <location>
        <begin position="49"/>
        <end position="113"/>
    </location>
</feature>
<dbReference type="InterPro" id="IPR050365">
    <property type="entry name" value="TIM50"/>
</dbReference>
<dbReference type="InterPro" id="IPR004274">
    <property type="entry name" value="FCP1_dom"/>
</dbReference>
<dbReference type="SMART" id="SM00577">
    <property type="entry name" value="CPDc"/>
    <property type="match status" value="1"/>
</dbReference>
<comment type="similarity">
    <text evidence="4">Belongs to the CTDSPL2 family.</text>
</comment>
<protein>
    <recommendedName>
        <fullName evidence="6">FCP1 homology domain-containing protein</fullName>
    </recommendedName>
</protein>
<evidence type="ECO:0000256" key="5">
    <source>
        <dbReference type="SAM" id="MobiDB-lite"/>
    </source>
</evidence>